<evidence type="ECO:0000256" key="3">
    <source>
        <dbReference type="ARBA" id="ARBA00022692"/>
    </source>
</evidence>
<evidence type="ECO:0000313" key="8">
    <source>
        <dbReference type="EMBL" id="MFD2234156.1"/>
    </source>
</evidence>
<feature type="transmembrane region" description="Helical" evidence="6">
    <location>
        <begin position="91"/>
        <end position="113"/>
    </location>
</feature>
<keyword evidence="9" id="KW-1185">Reference proteome</keyword>
<comment type="similarity">
    <text evidence="6">Belongs to the TVP38/TMEM64 family.</text>
</comment>
<keyword evidence="5 6" id="KW-0472">Membrane</keyword>
<reference evidence="9" key="1">
    <citation type="journal article" date="2019" name="Int. J. Syst. Evol. Microbiol.">
        <title>The Global Catalogue of Microorganisms (GCM) 10K type strain sequencing project: providing services to taxonomists for standard genome sequencing and annotation.</title>
        <authorList>
            <consortium name="The Broad Institute Genomics Platform"/>
            <consortium name="The Broad Institute Genome Sequencing Center for Infectious Disease"/>
            <person name="Wu L."/>
            <person name="Ma J."/>
        </authorList>
    </citation>
    <scope>NUCLEOTIDE SEQUENCE [LARGE SCALE GENOMIC DNA]</scope>
    <source>
        <strain evidence="9">KCTC 15012</strain>
    </source>
</reference>
<evidence type="ECO:0000256" key="6">
    <source>
        <dbReference type="RuleBase" id="RU366058"/>
    </source>
</evidence>
<dbReference type="EMBL" id="JBHUIY010000017">
    <property type="protein sequence ID" value="MFD2234156.1"/>
    <property type="molecule type" value="Genomic_DNA"/>
</dbReference>
<dbReference type="Proteomes" id="UP001597296">
    <property type="component" value="Unassembled WGS sequence"/>
</dbReference>
<dbReference type="Pfam" id="PF09335">
    <property type="entry name" value="VTT_dom"/>
    <property type="match status" value="1"/>
</dbReference>
<feature type="transmembrane region" description="Helical" evidence="6">
    <location>
        <begin position="59"/>
        <end position="85"/>
    </location>
</feature>
<feature type="transmembrane region" description="Helical" evidence="6">
    <location>
        <begin position="125"/>
        <end position="146"/>
    </location>
</feature>
<evidence type="ECO:0000256" key="1">
    <source>
        <dbReference type="ARBA" id="ARBA00004651"/>
    </source>
</evidence>
<proteinExistence type="inferred from homology"/>
<evidence type="ECO:0000256" key="2">
    <source>
        <dbReference type="ARBA" id="ARBA00022475"/>
    </source>
</evidence>
<evidence type="ECO:0000259" key="7">
    <source>
        <dbReference type="Pfam" id="PF09335"/>
    </source>
</evidence>
<protein>
    <recommendedName>
        <fullName evidence="6">TVP38/TMEM64 family membrane protein</fullName>
    </recommendedName>
</protein>
<evidence type="ECO:0000313" key="9">
    <source>
        <dbReference type="Proteomes" id="UP001597296"/>
    </source>
</evidence>
<evidence type="ECO:0000256" key="4">
    <source>
        <dbReference type="ARBA" id="ARBA00022989"/>
    </source>
</evidence>
<gene>
    <name evidence="8" type="ORF">ACFSNB_10085</name>
</gene>
<keyword evidence="3 6" id="KW-0812">Transmembrane</keyword>
<feature type="domain" description="VTT" evidence="7">
    <location>
        <begin position="72"/>
        <end position="188"/>
    </location>
</feature>
<sequence>MTSARVPGLRPRILLRGLTLIATLAAAGFLIEMLGLRQALDAGWIDQQIRGHGLRGDSLFVLAGALAIGIGLPRQAVCFLAGYAFGFVEGVLWATLASLLGCLGAFCYARWLGRAVVVAHFPDRIARLDAFLAGNTLSMTLLLRLLPVGSNLLTNLAAGVSGVALLPFLGGSLLGYLPQTVVFVLLGSGIQVDPPLRIGVSVVLFIASGVLGIWLVRRYRHGRRLDPAIEAVLDEEEDARGDGAARAG</sequence>
<organism evidence="8 9">
    <name type="scientific">Phaeospirillum tilakii</name>
    <dbReference type="NCBI Taxonomy" id="741673"/>
    <lineage>
        <taxon>Bacteria</taxon>
        <taxon>Pseudomonadati</taxon>
        <taxon>Pseudomonadota</taxon>
        <taxon>Alphaproteobacteria</taxon>
        <taxon>Rhodospirillales</taxon>
        <taxon>Rhodospirillaceae</taxon>
        <taxon>Phaeospirillum</taxon>
    </lineage>
</organism>
<dbReference type="InterPro" id="IPR032816">
    <property type="entry name" value="VTT_dom"/>
</dbReference>
<dbReference type="PANTHER" id="PTHR12677:SF59">
    <property type="entry name" value="GOLGI APPARATUS MEMBRANE PROTEIN TVP38-RELATED"/>
    <property type="match status" value="1"/>
</dbReference>
<comment type="caution">
    <text evidence="8">The sequence shown here is derived from an EMBL/GenBank/DDBJ whole genome shotgun (WGS) entry which is preliminary data.</text>
</comment>
<keyword evidence="4 6" id="KW-1133">Transmembrane helix</keyword>
<dbReference type="InterPro" id="IPR015414">
    <property type="entry name" value="TMEM64"/>
</dbReference>
<accession>A0ABW5CD39</accession>
<feature type="transmembrane region" description="Helical" evidence="6">
    <location>
        <begin position="152"/>
        <end position="169"/>
    </location>
</feature>
<evidence type="ECO:0000256" key="5">
    <source>
        <dbReference type="ARBA" id="ARBA00023136"/>
    </source>
</evidence>
<name>A0ABW5CD39_9PROT</name>
<feature type="transmembrane region" description="Helical" evidence="6">
    <location>
        <begin position="198"/>
        <end position="216"/>
    </location>
</feature>
<dbReference type="RefSeq" id="WP_377316094.1">
    <property type="nucleotide sequence ID" value="NZ_JBHUIY010000017.1"/>
</dbReference>
<feature type="transmembrane region" description="Helical" evidence="6">
    <location>
        <begin position="13"/>
        <end position="31"/>
    </location>
</feature>
<keyword evidence="2 6" id="KW-1003">Cell membrane</keyword>
<comment type="subcellular location">
    <subcellularLocation>
        <location evidence="1 6">Cell membrane</location>
        <topology evidence="1 6">Multi-pass membrane protein</topology>
    </subcellularLocation>
</comment>
<dbReference type="PANTHER" id="PTHR12677">
    <property type="entry name" value="GOLGI APPARATUS MEMBRANE PROTEIN TVP38-RELATED"/>
    <property type="match status" value="1"/>
</dbReference>